<evidence type="ECO:0000313" key="3">
    <source>
        <dbReference type="EMBL" id="KAF0300290.1"/>
    </source>
</evidence>
<dbReference type="OrthoDB" id="6433824at2759"/>
<evidence type="ECO:0000313" key="4">
    <source>
        <dbReference type="Proteomes" id="UP000440578"/>
    </source>
</evidence>
<feature type="compositionally biased region" description="Gly residues" evidence="1">
    <location>
        <begin position="656"/>
        <end position="672"/>
    </location>
</feature>
<protein>
    <submittedName>
        <fullName evidence="3">Meiosis 1 arrest protein</fullName>
    </submittedName>
</protein>
<dbReference type="GO" id="GO:0007127">
    <property type="term" value="P:meiosis I"/>
    <property type="evidence" value="ECO:0007669"/>
    <property type="project" value="InterPro"/>
</dbReference>
<dbReference type="InterPro" id="IPR033587">
    <property type="entry name" value="M1AP"/>
</dbReference>
<dbReference type="GO" id="GO:0007283">
    <property type="term" value="P:spermatogenesis"/>
    <property type="evidence" value="ECO:0007669"/>
    <property type="project" value="InterPro"/>
</dbReference>
<comment type="caution">
    <text evidence="3">The sequence shown here is derived from an EMBL/GenBank/DDBJ whole genome shotgun (WGS) entry which is preliminary data.</text>
</comment>
<evidence type="ECO:0000256" key="1">
    <source>
        <dbReference type="SAM" id="MobiDB-lite"/>
    </source>
</evidence>
<accession>A0A6A4W9F9</accession>
<gene>
    <name evidence="3" type="primary">M1AP</name>
    <name evidence="3" type="ORF">FJT64_027187</name>
</gene>
<feature type="region of interest" description="Disordered" evidence="1">
    <location>
        <begin position="231"/>
        <end position="265"/>
    </location>
</feature>
<dbReference type="PANTHER" id="PTHR28642">
    <property type="entry name" value="MEIOSIS 1 ARREST PROTEIN"/>
    <property type="match status" value="1"/>
</dbReference>
<dbReference type="PANTHER" id="PTHR28642:SF1">
    <property type="entry name" value="MEIOSIS 1 ARREST PROTEIN"/>
    <property type="match status" value="1"/>
</dbReference>
<organism evidence="3 4">
    <name type="scientific">Amphibalanus amphitrite</name>
    <name type="common">Striped barnacle</name>
    <name type="synonym">Balanus amphitrite</name>
    <dbReference type="NCBI Taxonomy" id="1232801"/>
    <lineage>
        <taxon>Eukaryota</taxon>
        <taxon>Metazoa</taxon>
        <taxon>Ecdysozoa</taxon>
        <taxon>Arthropoda</taxon>
        <taxon>Crustacea</taxon>
        <taxon>Multicrustacea</taxon>
        <taxon>Cirripedia</taxon>
        <taxon>Thoracica</taxon>
        <taxon>Thoracicalcarea</taxon>
        <taxon>Balanomorpha</taxon>
        <taxon>Balanoidea</taxon>
        <taxon>Balanidae</taxon>
        <taxon>Amphibalaninae</taxon>
        <taxon>Amphibalanus</taxon>
    </lineage>
</organism>
<feature type="compositionally biased region" description="Basic and acidic residues" evidence="1">
    <location>
        <begin position="252"/>
        <end position="261"/>
    </location>
</feature>
<feature type="region of interest" description="Disordered" evidence="1">
    <location>
        <begin position="603"/>
        <end position="687"/>
    </location>
</feature>
<feature type="compositionally biased region" description="Basic and acidic residues" evidence="1">
    <location>
        <begin position="677"/>
        <end position="687"/>
    </location>
</feature>
<feature type="compositionally biased region" description="Polar residues" evidence="1">
    <location>
        <begin position="240"/>
        <end position="251"/>
    </location>
</feature>
<feature type="compositionally biased region" description="Low complexity" evidence="1">
    <location>
        <begin position="630"/>
        <end position="655"/>
    </location>
</feature>
<keyword evidence="2" id="KW-0732">Signal</keyword>
<dbReference type="EMBL" id="VIIS01001274">
    <property type="protein sequence ID" value="KAF0300290.1"/>
    <property type="molecule type" value="Genomic_DNA"/>
</dbReference>
<reference evidence="3 4" key="1">
    <citation type="submission" date="2019-07" db="EMBL/GenBank/DDBJ databases">
        <title>Draft genome assembly of a fouling barnacle, Amphibalanus amphitrite (Darwin, 1854): The first reference genome for Thecostraca.</title>
        <authorList>
            <person name="Kim W."/>
        </authorList>
    </citation>
    <scope>NUCLEOTIDE SEQUENCE [LARGE SCALE GENOMIC DNA]</scope>
    <source>
        <strain evidence="3">SNU_AA5</strain>
        <tissue evidence="3">Soma without cirri and trophi</tissue>
    </source>
</reference>
<sequence length="687" mass="72437">MVPTYLSNCKRNAEITHSCKQLATLLFHLLALMLGSQSGPVSERSTTQRCQANHSSSSKAQAWLGQDANSHCTPCLFISGFNCSLIMQKQETRIPFQDQMCQAVIVDTLSSAIHGVQTFTKSLLRSVTLAASVRGAARVPALGLLALGRAPTICWQMQEPRGRLDRLGTAVAQLVDRARLDPGAVSTDDDGTGRLEFALDIVNTEFDDFCSKQRQTSSGGSPLSTAEYRVGTASRGGTGSPSSTVQSANRSSSEHSIDHSAVDAGSEVLMVETQGGGWRDASVEESHVARNHLAQTSGRLQLTVLTSDPEVIGRLRRWSRAAAAAATGLQKIQVFEVVGPNEATQEADWCEDMDADGDVEAVPLEVLRTTAGDSAPFDRHFQSWLLEQSTSTEHVRLLLPPLEAPLSLHCDMQAALVSPLSLPFTHRLLLTPEKTGWHAGGRGAVAVYQLEVTGRVARAGLCQSAIHGEPLLLRASACVRQSWDQLVANSQSLRSLCSELLASGDVLIARLAGGKTLPDVSGRFAVMPASSAPEGDGGTLLLCSLVPAELVLPPGGPPPYCADEPVPQQVTAEVRHRLAGLSRRVEYNPLEVPCGLSEALAALSQKPSAPHAATGTQAPGPEGPRPGQPPSSTASSAGPSRGSRAGARAGTRAGARAGGRAGRGGARGGSGRGRPLFWKEDWAETGQ</sequence>
<evidence type="ECO:0000256" key="2">
    <source>
        <dbReference type="SAM" id="SignalP"/>
    </source>
</evidence>
<dbReference type="GO" id="GO:0051308">
    <property type="term" value="P:male meiosis chromosome separation"/>
    <property type="evidence" value="ECO:0007669"/>
    <property type="project" value="TreeGrafter"/>
</dbReference>
<name>A0A6A4W9F9_AMPAM</name>
<proteinExistence type="predicted"/>
<keyword evidence="4" id="KW-1185">Reference proteome</keyword>
<feature type="signal peptide" evidence="2">
    <location>
        <begin position="1"/>
        <end position="38"/>
    </location>
</feature>
<dbReference type="AlphaFoldDB" id="A0A6A4W9F9"/>
<feature type="chain" id="PRO_5025627800" evidence="2">
    <location>
        <begin position="39"/>
        <end position="687"/>
    </location>
</feature>
<dbReference type="Proteomes" id="UP000440578">
    <property type="component" value="Unassembled WGS sequence"/>
</dbReference>